<dbReference type="Proteomes" id="UP000027192">
    <property type="component" value="Unassembled WGS sequence"/>
</dbReference>
<protein>
    <recommendedName>
        <fullName evidence="2">Serine aminopeptidase S33 domain-containing protein</fullName>
    </recommendedName>
</protein>
<dbReference type="EMBL" id="JMIB01000043">
    <property type="protein sequence ID" value="KDM89815.1"/>
    <property type="molecule type" value="Genomic_DNA"/>
</dbReference>
<dbReference type="AlphaFoldDB" id="A0A066RH95"/>
<dbReference type="SUPFAM" id="SSF53474">
    <property type="entry name" value="alpha/beta-Hydrolases"/>
    <property type="match status" value="1"/>
</dbReference>
<evidence type="ECO:0000313" key="4">
    <source>
        <dbReference type="Proteomes" id="UP000027192"/>
    </source>
</evidence>
<dbReference type="InterPro" id="IPR022742">
    <property type="entry name" value="Hydrolase_4"/>
</dbReference>
<dbReference type="STRING" id="1654360.EA58_20400"/>
<dbReference type="PANTHER" id="PTHR43265">
    <property type="entry name" value="ESTERASE ESTD"/>
    <property type="match status" value="1"/>
</dbReference>
<proteinExistence type="predicted"/>
<dbReference type="GO" id="GO:0052689">
    <property type="term" value="F:carboxylic ester hydrolase activity"/>
    <property type="evidence" value="ECO:0007669"/>
    <property type="project" value="TreeGrafter"/>
</dbReference>
<feature type="domain" description="Serine aminopeptidase S33" evidence="2">
    <location>
        <begin position="45"/>
        <end position="282"/>
    </location>
</feature>
<gene>
    <name evidence="3" type="ORF">EA58_20400</name>
</gene>
<evidence type="ECO:0000259" key="2">
    <source>
        <dbReference type="Pfam" id="PF12146"/>
    </source>
</evidence>
<evidence type="ECO:0000313" key="3">
    <source>
        <dbReference type="EMBL" id="KDM89815.1"/>
    </source>
</evidence>
<dbReference type="Gene3D" id="3.40.50.1820">
    <property type="entry name" value="alpha/beta hydrolase"/>
    <property type="match status" value="1"/>
</dbReference>
<evidence type="ECO:0000256" key="1">
    <source>
        <dbReference type="SAM" id="SignalP"/>
    </source>
</evidence>
<comment type="caution">
    <text evidence="3">The sequence shown here is derived from an EMBL/GenBank/DDBJ whole genome shotgun (WGS) entry which is preliminary data.</text>
</comment>
<dbReference type="OrthoDB" id="9765647at2"/>
<keyword evidence="1" id="KW-0732">Signal</keyword>
<organism evidence="3 4">
    <name type="scientific">Photobacterium galatheae</name>
    <dbReference type="NCBI Taxonomy" id="1654360"/>
    <lineage>
        <taxon>Bacteria</taxon>
        <taxon>Pseudomonadati</taxon>
        <taxon>Pseudomonadota</taxon>
        <taxon>Gammaproteobacteria</taxon>
        <taxon>Vibrionales</taxon>
        <taxon>Vibrionaceae</taxon>
        <taxon>Photobacterium</taxon>
    </lineage>
</organism>
<dbReference type="PANTHER" id="PTHR43265:SF1">
    <property type="entry name" value="ESTERASE ESTD"/>
    <property type="match status" value="1"/>
</dbReference>
<dbReference type="InterPro" id="IPR029058">
    <property type="entry name" value="AB_hydrolase_fold"/>
</dbReference>
<accession>A0A066RH95</accession>
<reference evidence="3 4" key="1">
    <citation type="submission" date="2014-04" db="EMBL/GenBank/DDBJ databases">
        <title>Draft genome sequence of Photobacterium halotolerans S2753: a solonamide, ngercheumicin and holomycin producer.</title>
        <authorList>
            <person name="Machado H.R."/>
            <person name="Gram L."/>
        </authorList>
    </citation>
    <scope>NUCLEOTIDE SEQUENCE [LARGE SCALE GENOMIC DNA]</scope>
    <source>
        <strain evidence="3 4">S2753</strain>
    </source>
</reference>
<sequence>MKTVLLVLCWVSLMLPGAHAEPFQLRHDGKRLSGQYLPPLGQNTPSAAVLFVHGDSAMPYDANGYYPLIWQTLRQQGIAVVSWDKPGVGDSEGNWLAQTMAQRQQEVLAVAKWVQETHGIAPQRTGLFGFSQAGWVVPALAARDDRFGFAIGVGFATNWVEQGRYYTRIQHSQNGASPAQIAEQLRLFDAEIAFLRTGPAYAEYVSRAGEDAMSPERFTFVMKNFLTDARQDYQRIRIPTLLLWGEDDLNVDARYEYQFWQHQPHPKVTTALLRQASHGLLNSDVFPQQQFGVWQWLKMTWLQEEALTEAFLPTLMGWLREQGIPETEAVPRHRNGLSLNHI</sequence>
<name>A0A066RH95_9GAMM</name>
<dbReference type="RefSeq" id="WP_051642251.1">
    <property type="nucleotide sequence ID" value="NZ_JMIB01000043.1"/>
</dbReference>
<dbReference type="InterPro" id="IPR053145">
    <property type="entry name" value="AB_hydrolase_Est10"/>
</dbReference>
<keyword evidence="4" id="KW-1185">Reference proteome</keyword>
<feature type="chain" id="PRO_5001625764" description="Serine aminopeptidase S33 domain-containing protein" evidence="1">
    <location>
        <begin position="21"/>
        <end position="342"/>
    </location>
</feature>
<dbReference type="Pfam" id="PF12146">
    <property type="entry name" value="Hydrolase_4"/>
    <property type="match status" value="1"/>
</dbReference>
<feature type="signal peptide" evidence="1">
    <location>
        <begin position="1"/>
        <end position="20"/>
    </location>
</feature>